<geneLocation type="plasmid" evidence="1 2">
    <name>pFLIM01</name>
</geneLocation>
<protein>
    <submittedName>
        <fullName evidence="1">Uncharacterized protein</fullName>
    </submittedName>
</protein>
<accession>I2GU20</accession>
<gene>
    <name evidence="1" type="ORF">BN8_p06817</name>
</gene>
<keyword evidence="1" id="KW-0614">Plasmid</keyword>
<evidence type="ECO:0000313" key="1">
    <source>
        <dbReference type="EMBL" id="CCH57621.1"/>
    </source>
</evidence>
<proteinExistence type="predicted"/>
<sequence length="57" mass="6645">MFTLNVNIYFNDLSQVKIDVFLNYGRVGEKGLETAFFAFNKPVQFSRSAFSIELRFN</sequence>
<reference evidence="1 2" key="1">
    <citation type="journal article" date="2012" name="J. Bacteriol.">
        <title>Genome Sequence of the Filamentous Bacterium Fibrisoma limi BUZ 3T.</title>
        <authorList>
            <person name="Filippini M."/>
            <person name="Qi W."/>
            <person name="Jaenicke S."/>
            <person name="Goesmann A."/>
            <person name="Smits T.H."/>
            <person name="Bagheri H.C."/>
        </authorList>
    </citation>
    <scope>NUCLEOTIDE SEQUENCE [LARGE SCALE GENOMIC DNA]</scope>
    <source>
        <strain evidence="2">BUZ 3T</strain>
        <plasmid evidence="1 2">pFLIM01</plasmid>
    </source>
</reference>
<dbReference type="AlphaFoldDB" id="I2GU20"/>
<evidence type="ECO:0000313" key="2">
    <source>
        <dbReference type="Proteomes" id="UP000009309"/>
    </source>
</evidence>
<keyword evidence="2" id="KW-1185">Reference proteome</keyword>
<name>I2GU20_9BACT</name>
<dbReference type="Proteomes" id="UP000009309">
    <property type="component" value="Plasmid pFLIM01"/>
</dbReference>
<dbReference type="EMBL" id="HE805916">
    <property type="protein sequence ID" value="CCH57621.1"/>
    <property type="molecule type" value="Genomic_DNA"/>
</dbReference>
<organism evidence="1 2">
    <name type="scientific">Fibrisoma limi BUZ 3</name>
    <dbReference type="NCBI Taxonomy" id="1185876"/>
    <lineage>
        <taxon>Bacteria</taxon>
        <taxon>Pseudomonadati</taxon>
        <taxon>Bacteroidota</taxon>
        <taxon>Cytophagia</taxon>
        <taxon>Cytophagales</taxon>
        <taxon>Spirosomataceae</taxon>
        <taxon>Fibrisoma</taxon>
    </lineage>
</organism>